<dbReference type="InterPro" id="IPR011029">
    <property type="entry name" value="DEATH-like_dom_sf"/>
</dbReference>
<keyword evidence="6" id="KW-1185">Reference proteome</keyword>
<dbReference type="Gene3D" id="2.120.10.30">
    <property type="entry name" value="TolB, C-terminal domain"/>
    <property type="match status" value="2"/>
</dbReference>
<keyword evidence="1" id="KW-0732">Signal</keyword>
<protein>
    <recommendedName>
        <fullName evidence="4">DED domain-containing protein</fullName>
    </recommendedName>
</protein>
<dbReference type="AlphaFoldDB" id="A0A815GMZ2"/>
<reference evidence="5" key="1">
    <citation type="submission" date="2021-02" db="EMBL/GenBank/DDBJ databases">
        <authorList>
            <person name="Nowell W R."/>
        </authorList>
    </citation>
    <scope>NUCLEOTIDE SEQUENCE</scope>
</reference>
<dbReference type="InterPro" id="IPR001875">
    <property type="entry name" value="DED_dom"/>
</dbReference>
<comment type="caution">
    <text evidence="5">The sequence shown here is derived from an EMBL/GenBank/DDBJ whole genome shotgun (WGS) entry which is preliminary data.</text>
</comment>
<dbReference type="CDD" id="cd05819">
    <property type="entry name" value="NHL"/>
    <property type="match status" value="1"/>
</dbReference>
<evidence type="ECO:0000313" key="6">
    <source>
        <dbReference type="Proteomes" id="UP000663828"/>
    </source>
</evidence>
<evidence type="ECO:0000256" key="3">
    <source>
        <dbReference type="SAM" id="MobiDB-lite"/>
    </source>
</evidence>
<dbReference type="PANTHER" id="PTHR10680:SF14">
    <property type="entry name" value="PEPTIDYL-GLYCINE ALPHA-AMIDATING MONOOXYGENASE"/>
    <property type="match status" value="1"/>
</dbReference>
<accession>A0A815GMZ2</accession>
<evidence type="ECO:0000259" key="4">
    <source>
        <dbReference type="PROSITE" id="PS50168"/>
    </source>
</evidence>
<feature type="region of interest" description="Disordered" evidence="3">
    <location>
        <begin position="554"/>
        <end position="574"/>
    </location>
</feature>
<dbReference type="EMBL" id="CAJNOR010002787">
    <property type="protein sequence ID" value="CAF1341000.1"/>
    <property type="molecule type" value="Genomic_DNA"/>
</dbReference>
<evidence type="ECO:0000256" key="2">
    <source>
        <dbReference type="ARBA" id="ARBA00023180"/>
    </source>
</evidence>
<keyword evidence="2" id="KW-0325">Glycoprotein</keyword>
<evidence type="ECO:0000313" key="5">
    <source>
        <dbReference type="EMBL" id="CAF1341000.1"/>
    </source>
</evidence>
<dbReference type="Proteomes" id="UP000663828">
    <property type="component" value="Unassembled WGS sequence"/>
</dbReference>
<dbReference type="SUPFAM" id="SSF47986">
    <property type="entry name" value="DEATH domain"/>
    <property type="match status" value="1"/>
</dbReference>
<feature type="domain" description="DED" evidence="4">
    <location>
        <begin position="5"/>
        <end position="85"/>
    </location>
</feature>
<dbReference type="Gene3D" id="1.10.533.10">
    <property type="entry name" value="Death Domain, Fas"/>
    <property type="match status" value="1"/>
</dbReference>
<dbReference type="PANTHER" id="PTHR10680">
    <property type="entry name" value="PEPTIDYL-GLYCINE ALPHA-AMIDATING MONOOXYGENASE"/>
    <property type="match status" value="1"/>
</dbReference>
<dbReference type="InterPro" id="IPR011042">
    <property type="entry name" value="6-blade_b-propeller_TolB-like"/>
</dbReference>
<dbReference type="PROSITE" id="PS50168">
    <property type="entry name" value="DED"/>
    <property type="match status" value="1"/>
</dbReference>
<name>A0A815GMZ2_ADIRI</name>
<proteinExistence type="predicted"/>
<dbReference type="SUPFAM" id="SSF63829">
    <property type="entry name" value="Calcium-dependent phosphotriesterase"/>
    <property type="match status" value="1"/>
</dbReference>
<gene>
    <name evidence="5" type="ORF">XAT740_LOCUS30954</name>
</gene>
<dbReference type="GO" id="GO:0042981">
    <property type="term" value="P:regulation of apoptotic process"/>
    <property type="evidence" value="ECO:0007669"/>
    <property type="project" value="InterPro"/>
</dbReference>
<sequence length="574" mass="64920">MDSHRLRAIILKLQDRLSDDDRKRLHFYLGNDVPRRIRDDPTLGGTLSLMESLFDQDKINENDITFLINAFDEIQCIDAVKLLREHWRQNHSQRTNQSVESLSVLMPPLINHLLEDLENDGSTVKDSVINHENNNDETKNFPTPTNLNQSKQYGIKIKWKPNAVTISAVNGLNRLHSPLGIYIDDDSRSIYVASWGRHCIVGWKFNETIGEIVAGSKESGNGINQLHYPTDLIVDKETNSLIICDEGNRRIVQWFRQNRTNPQIIIPHIYCARLIIDRNGDFYVSDWFNNKIIRWNMVNKEGTIVAGGNGNGNQSNQLSSPRSVFVDQDFSVYVADLENHRIMKWTKNAKEGIVVAGGNGEGNNLTQLRFPEGVIVDHFGNVYVADTKNKRIMRWNAESQEGSIILSGDSIGQQSNSFEAPGDISFDGEGNLYVVDYSNRRIQNRSSIMQQWFYGNPTVGISPTEFGQCPNFTGGSTKLSNLHCCPNSYGIATELFSRRTVVFSRIFPPFPNTDSNGTDRKMIRKMEAVFLPETTRTGTEQNLKDPAAVKKRYGPVSHKKILENMPEPVGNESA</sequence>
<evidence type="ECO:0000256" key="1">
    <source>
        <dbReference type="ARBA" id="ARBA00022729"/>
    </source>
</evidence>
<dbReference type="GO" id="GO:0005576">
    <property type="term" value="C:extracellular region"/>
    <property type="evidence" value="ECO:0007669"/>
    <property type="project" value="TreeGrafter"/>
</dbReference>
<organism evidence="5 6">
    <name type="scientific">Adineta ricciae</name>
    <name type="common">Rotifer</name>
    <dbReference type="NCBI Taxonomy" id="249248"/>
    <lineage>
        <taxon>Eukaryota</taxon>
        <taxon>Metazoa</taxon>
        <taxon>Spiralia</taxon>
        <taxon>Gnathifera</taxon>
        <taxon>Rotifera</taxon>
        <taxon>Eurotatoria</taxon>
        <taxon>Bdelloidea</taxon>
        <taxon>Adinetida</taxon>
        <taxon>Adinetidae</taxon>
        <taxon>Adineta</taxon>
    </lineage>
</organism>